<reference evidence="2" key="1">
    <citation type="submission" date="2021-01" db="EMBL/GenBank/DDBJ databases">
        <title>Genome public.</title>
        <authorList>
            <person name="Liu C."/>
            <person name="Sun Q."/>
        </authorList>
    </citation>
    <scope>NUCLEOTIDE SEQUENCE [LARGE SCALE GENOMIC DNA]</scope>
    <source>
        <strain evidence="2">YIM B02567</strain>
    </source>
</reference>
<dbReference type="EMBL" id="JAENHK010000001">
    <property type="protein sequence ID" value="MBK1894227.1"/>
    <property type="molecule type" value="Genomic_DNA"/>
</dbReference>
<evidence type="ECO:0008006" key="3">
    <source>
        <dbReference type="Google" id="ProtNLM"/>
    </source>
</evidence>
<comment type="caution">
    <text evidence="1">The sequence shown here is derived from an EMBL/GenBank/DDBJ whole genome shotgun (WGS) entry which is preliminary data.</text>
</comment>
<protein>
    <recommendedName>
        <fullName evidence="3">Carboxypeptidase regulatory-like domain-containing protein</fullName>
    </recommendedName>
</protein>
<accession>A0ABS1FP82</accession>
<dbReference type="SUPFAM" id="SSF49464">
    <property type="entry name" value="Carboxypeptidase regulatory domain-like"/>
    <property type="match status" value="1"/>
</dbReference>
<dbReference type="Proteomes" id="UP000628669">
    <property type="component" value="Unassembled WGS sequence"/>
</dbReference>
<dbReference type="RefSeq" id="WP_200241463.1">
    <property type="nucleotide sequence ID" value="NZ_JAENHK010000001.1"/>
</dbReference>
<sequence length="269" mass="31117">MKNLLIRNSLYLIPCFVFTDVYSQQKVSGRITDEDSNALNSVLVFNISNNKKVQSDPSGQFIIEAEENEEIRFIKDGFYRSDKKITKDNISSPLQVKLLRNETLIPEVKIAYKPTGNLARDTKHFDEAKKTVALKSEMDKYMRTPFKVPLPENKISKTFSGHDFSTGQVDVVKLLLTGIGLVKKATKPKITKADYNETQSFMNRLKLEINLDFLVRQGMNEEQIDEFLIYANDTKYLAKKYRRDFNNDIIESELKIAFQEYSKTNKIRD</sequence>
<gene>
    <name evidence="1" type="ORF">JHL15_00490</name>
</gene>
<name>A0ABS1FP82_9FLAO</name>
<organism evidence="1 2">
    <name type="scientific">Chryseobacterium paridis</name>
    <dbReference type="NCBI Taxonomy" id="2800328"/>
    <lineage>
        <taxon>Bacteria</taxon>
        <taxon>Pseudomonadati</taxon>
        <taxon>Bacteroidota</taxon>
        <taxon>Flavobacteriia</taxon>
        <taxon>Flavobacteriales</taxon>
        <taxon>Weeksellaceae</taxon>
        <taxon>Chryseobacterium group</taxon>
        <taxon>Chryseobacterium</taxon>
    </lineage>
</organism>
<keyword evidence="2" id="KW-1185">Reference proteome</keyword>
<proteinExistence type="predicted"/>
<evidence type="ECO:0000313" key="1">
    <source>
        <dbReference type="EMBL" id="MBK1894227.1"/>
    </source>
</evidence>
<evidence type="ECO:0000313" key="2">
    <source>
        <dbReference type="Proteomes" id="UP000628669"/>
    </source>
</evidence>
<dbReference type="InterPro" id="IPR008969">
    <property type="entry name" value="CarboxyPept-like_regulatory"/>
</dbReference>